<reference evidence="9" key="1">
    <citation type="submission" date="2008-08" db="EMBL/GenBank/DDBJ databases">
        <title>The complete genome sequence of Coprothermobacter proteolyticus strain ATCC 5245 / DSM 5265 / BT.</title>
        <authorList>
            <person name="Dodson R.J."/>
            <person name="Durkin A.S."/>
            <person name="Wu M."/>
            <person name="Eisen J."/>
            <person name="Sutton G."/>
        </authorList>
    </citation>
    <scope>NUCLEOTIDE SEQUENCE [LARGE SCALE GENOMIC DNA]</scope>
    <source>
        <strain evidence="9">ATCC 35245 / DSM 5265 / OCM 4 / BT</strain>
    </source>
</reference>
<gene>
    <name evidence="6 8" type="primary">tpiA</name>
    <name evidence="8" type="ordered locus">COPRO5265_0730</name>
</gene>
<evidence type="ECO:0000313" key="9">
    <source>
        <dbReference type="Proteomes" id="UP000001732"/>
    </source>
</evidence>
<evidence type="ECO:0000313" key="8">
    <source>
        <dbReference type="EMBL" id="ACI17705.1"/>
    </source>
</evidence>
<evidence type="ECO:0000256" key="6">
    <source>
        <dbReference type="HAMAP-Rule" id="MF_00147"/>
    </source>
</evidence>
<dbReference type="InterPro" id="IPR022896">
    <property type="entry name" value="TrioseP_Isoase_bac/euk"/>
</dbReference>
<evidence type="ECO:0000256" key="2">
    <source>
        <dbReference type="ARBA" id="ARBA00022432"/>
    </source>
</evidence>
<dbReference type="HOGENOM" id="CLU_024251_2_3_9"/>
<feature type="active site" description="Electrophile" evidence="6">
    <location>
        <position position="92"/>
    </location>
</feature>
<dbReference type="PANTHER" id="PTHR21139:SF42">
    <property type="entry name" value="TRIOSEPHOSPHATE ISOMERASE"/>
    <property type="match status" value="1"/>
</dbReference>
<dbReference type="Gene3D" id="3.20.20.70">
    <property type="entry name" value="Aldolase class I"/>
    <property type="match status" value="1"/>
</dbReference>
<comment type="pathway">
    <text evidence="6 7">Carbohydrate degradation; glycolysis; D-glyceraldehyde 3-phosphate from glycerone phosphate: step 1/1.</text>
</comment>
<comment type="function">
    <text evidence="6">Involved in the gluconeogenesis. Catalyzes stereospecifically the conversion of dihydroxyacetone phosphate (DHAP) to D-glyceraldehyde-3-phosphate (G3P).</text>
</comment>
<dbReference type="GO" id="GO:0006094">
    <property type="term" value="P:gluconeogenesis"/>
    <property type="evidence" value="ECO:0007669"/>
    <property type="project" value="UniProtKB-UniRule"/>
</dbReference>
<dbReference type="InterPro" id="IPR020861">
    <property type="entry name" value="Triosephosphate_isomerase_AS"/>
</dbReference>
<dbReference type="SUPFAM" id="SSF51351">
    <property type="entry name" value="Triosephosphate isomerase (TIM)"/>
    <property type="match status" value="1"/>
</dbReference>
<reference evidence="8 9" key="2">
    <citation type="journal article" date="2014" name="Genome Announc.">
        <title>Complete Genome Sequence of Coprothermobacter proteolyticus DSM 5265.</title>
        <authorList>
            <person name="Alexiev A."/>
            <person name="Coil D.A."/>
            <person name="Badger J.H."/>
            <person name="Enticknap J."/>
            <person name="Ward N."/>
            <person name="Robb F.T."/>
            <person name="Eisen J.A."/>
        </authorList>
    </citation>
    <scope>NUCLEOTIDE SEQUENCE [LARGE SCALE GENOMIC DNA]</scope>
    <source>
        <strain evidence="9">ATCC 35245 / DSM 5265 / OCM 4 / BT</strain>
    </source>
</reference>
<dbReference type="UniPathway" id="UPA00109">
    <property type="reaction ID" value="UER00189"/>
</dbReference>
<dbReference type="eggNOG" id="COG0149">
    <property type="taxonomic scope" value="Bacteria"/>
</dbReference>
<keyword evidence="3 6" id="KW-0963">Cytoplasm</keyword>
<dbReference type="Pfam" id="PF00121">
    <property type="entry name" value="TIM"/>
    <property type="match status" value="1"/>
</dbReference>
<dbReference type="GO" id="GO:0006096">
    <property type="term" value="P:glycolytic process"/>
    <property type="evidence" value="ECO:0007669"/>
    <property type="project" value="UniProtKB-UniRule"/>
</dbReference>
<dbReference type="Proteomes" id="UP000001732">
    <property type="component" value="Chromosome"/>
</dbReference>
<dbReference type="EC" id="5.3.1.1" evidence="6 7"/>
<dbReference type="UniPathway" id="UPA00138"/>
<dbReference type="PANTHER" id="PTHR21139">
    <property type="entry name" value="TRIOSEPHOSPHATE ISOMERASE"/>
    <property type="match status" value="1"/>
</dbReference>
<proteinExistence type="inferred from homology"/>
<dbReference type="RefSeq" id="WP_012544357.1">
    <property type="nucleotide sequence ID" value="NC_011295.1"/>
</dbReference>
<dbReference type="GO" id="GO:0005829">
    <property type="term" value="C:cytosol"/>
    <property type="evidence" value="ECO:0007669"/>
    <property type="project" value="TreeGrafter"/>
</dbReference>
<evidence type="ECO:0000256" key="4">
    <source>
        <dbReference type="ARBA" id="ARBA00023152"/>
    </source>
</evidence>
<feature type="active site" description="Proton acceptor" evidence="6">
    <location>
        <position position="160"/>
    </location>
</feature>
<dbReference type="NCBIfam" id="TIGR00419">
    <property type="entry name" value="tim"/>
    <property type="match status" value="1"/>
</dbReference>
<feature type="binding site" evidence="6">
    <location>
        <position position="198"/>
    </location>
    <ligand>
        <name>substrate</name>
    </ligand>
</feature>
<keyword evidence="2 6" id="KW-0312">Gluconeogenesis</keyword>
<comment type="similarity">
    <text evidence="1 6 7">Belongs to the triosephosphate isomerase family.</text>
</comment>
<dbReference type="AlphaFoldDB" id="B5Y8I1"/>
<comment type="pathway">
    <text evidence="6 7">Carbohydrate biosynthesis; gluconeogenesis.</text>
</comment>
<evidence type="ECO:0000256" key="1">
    <source>
        <dbReference type="ARBA" id="ARBA00007422"/>
    </source>
</evidence>
<sequence length="239" mass="26553">MRYVFGNWKMNGTLAFAEEYVNKLLGEVRPASVQVALFPPFTALSSFQYLVKDSFLKFGAQNMYYEDSGAFTGEVSPVMLKEIGVDYVLIGHSERRHIFLENDEMLMKKVEAAHRHDIPVVFCVGETLEERRTGATKDVLKRQLILVQDILSRGDIVAYEPVWAIGTGVTPTMDEIRESISWVKELLKADLPVLYGGSVNKGNAVDISEVSGVDGVLVGGASLKVEEFAIIIKAFDQNI</sequence>
<name>B5Y8I1_COPPD</name>
<dbReference type="PROSITE" id="PS51440">
    <property type="entry name" value="TIM_2"/>
    <property type="match status" value="1"/>
</dbReference>
<dbReference type="STRING" id="309798.COPRO5265_0730"/>
<dbReference type="HAMAP" id="MF_00147_B">
    <property type="entry name" value="TIM_B"/>
    <property type="match status" value="1"/>
</dbReference>
<accession>B5Y8I1</accession>
<dbReference type="InterPro" id="IPR035990">
    <property type="entry name" value="TIM_sf"/>
</dbReference>
<feature type="binding site" evidence="6">
    <location>
        <begin position="7"/>
        <end position="9"/>
    </location>
    <ligand>
        <name>substrate</name>
    </ligand>
</feature>
<evidence type="ECO:0000256" key="3">
    <source>
        <dbReference type="ARBA" id="ARBA00022490"/>
    </source>
</evidence>
<comment type="subunit">
    <text evidence="6 7">Homodimer.</text>
</comment>
<dbReference type="PROSITE" id="PS00171">
    <property type="entry name" value="TIM_1"/>
    <property type="match status" value="1"/>
</dbReference>
<dbReference type="GO" id="GO:0019563">
    <property type="term" value="P:glycerol catabolic process"/>
    <property type="evidence" value="ECO:0007669"/>
    <property type="project" value="TreeGrafter"/>
</dbReference>
<evidence type="ECO:0000256" key="7">
    <source>
        <dbReference type="RuleBase" id="RU363013"/>
    </source>
</evidence>
<keyword evidence="9" id="KW-1185">Reference proteome</keyword>
<keyword evidence="4 6" id="KW-0324">Glycolysis</keyword>
<dbReference type="OrthoDB" id="9809429at2"/>
<feature type="binding site" evidence="6">
    <location>
        <position position="166"/>
    </location>
    <ligand>
        <name>substrate</name>
    </ligand>
</feature>
<dbReference type="EMBL" id="CP001145">
    <property type="protein sequence ID" value="ACI17705.1"/>
    <property type="molecule type" value="Genomic_DNA"/>
</dbReference>
<organism evidence="8 9">
    <name type="scientific">Coprothermobacter proteolyticus (strain ATCC 35245 / DSM 5265 / OCM 4 / BT)</name>
    <dbReference type="NCBI Taxonomy" id="309798"/>
    <lineage>
        <taxon>Bacteria</taxon>
        <taxon>Pseudomonadati</taxon>
        <taxon>Coprothermobacterota</taxon>
        <taxon>Coprothermobacteria</taxon>
        <taxon>Coprothermobacterales</taxon>
        <taxon>Coprothermobacteraceae</taxon>
        <taxon>Coprothermobacter</taxon>
    </lineage>
</organism>
<keyword evidence="5 6" id="KW-0413">Isomerase</keyword>
<protein>
    <recommendedName>
        <fullName evidence="6 7">Triosephosphate isomerase</fullName>
        <shortName evidence="6">TIM</shortName>
        <shortName evidence="6">TPI</shortName>
        <ecNumber evidence="6 7">5.3.1.1</ecNumber>
    </recommendedName>
    <alternativeName>
        <fullName evidence="6">Triose-phosphate isomerase</fullName>
    </alternativeName>
</protein>
<dbReference type="GO" id="GO:0046166">
    <property type="term" value="P:glyceraldehyde-3-phosphate biosynthetic process"/>
    <property type="evidence" value="ECO:0007669"/>
    <property type="project" value="TreeGrafter"/>
</dbReference>
<feature type="binding site" evidence="6">
    <location>
        <begin position="219"/>
        <end position="220"/>
    </location>
    <ligand>
        <name>substrate</name>
    </ligand>
</feature>
<dbReference type="GO" id="GO:0004807">
    <property type="term" value="F:triose-phosphate isomerase activity"/>
    <property type="evidence" value="ECO:0007669"/>
    <property type="project" value="UniProtKB-UniRule"/>
</dbReference>
<comment type="catalytic activity">
    <reaction evidence="6 7">
        <text>D-glyceraldehyde 3-phosphate = dihydroxyacetone phosphate</text>
        <dbReference type="Rhea" id="RHEA:18585"/>
        <dbReference type="ChEBI" id="CHEBI:57642"/>
        <dbReference type="ChEBI" id="CHEBI:59776"/>
        <dbReference type="EC" id="5.3.1.1"/>
    </reaction>
</comment>
<dbReference type="KEGG" id="cpo:COPRO5265_0730"/>
<dbReference type="InterPro" id="IPR000652">
    <property type="entry name" value="Triosephosphate_isomerase"/>
</dbReference>
<dbReference type="CDD" id="cd00311">
    <property type="entry name" value="TIM"/>
    <property type="match status" value="1"/>
</dbReference>
<evidence type="ECO:0000256" key="5">
    <source>
        <dbReference type="ARBA" id="ARBA00023235"/>
    </source>
</evidence>
<comment type="subcellular location">
    <subcellularLocation>
        <location evidence="6 7">Cytoplasm</location>
    </subcellularLocation>
</comment>
<dbReference type="InterPro" id="IPR013785">
    <property type="entry name" value="Aldolase_TIM"/>
</dbReference>